<feature type="transmembrane region" description="Helical" evidence="5">
    <location>
        <begin position="183"/>
        <end position="200"/>
    </location>
</feature>
<gene>
    <name evidence="7" type="ORF">HMPREF9336_00734</name>
</gene>
<dbReference type="STRING" id="679197.HMPREF9336_00734"/>
<evidence type="ECO:0000256" key="4">
    <source>
        <dbReference type="ARBA" id="ARBA00023136"/>
    </source>
</evidence>
<feature type="transmembrane region" description="Helical" evidence="5">
    <location>
        <begin position="68"/>
        <end position="87"/>
    </location>
</feature>
<dbReference type="InterPro" id="IPR020846">
    <property type="entry name" value="MFS_dom"/>
</dbReference>
<accession>E5XML4</accession>
<dbReference type="CDD" id="cd17316">
    <property type="entry name" value="MFS_SV2_like"/>
    <property type="match status" value="1"/>
</dbReference>
<dbReference type="GO" id="GO:0046943">
    <property type="term" value="F:carboxylic acid transmembrane transporter activity"/>
    <property type="evidence" value="ECO:0007669"/>
    <property type="project" value="TreeGrafter"/>
</dbReference>
<feature type="transmembrane region" description="Helical" evidence="5">
    <location>
        <begin position="326"/>
        <end position="349"/>
    </location>
</feature>
<organism evidence="7 8">
    <name type="scientific">Segniliparus rugosus (strain ATCC BAA-974 / DSM 45345 / CCUG 50838 / CIP 108380 / JCM 13579 / CDC 945)</name>
    <dbReference type="NCBI Taxonomy" id="679197"/>
    <lineage>
        <taxon>Bacteria</taxon>
        <taxon>Bacillati</taxon>
        <taxon>Actinomycetota</taxon>
        <taxon>Actinomycetes</taxon>
        <taxon>Mycobacteriales</taxon>
        <taxon>Segniliparaceae</taxon>
        <taxon>Segniliparus</taxon>
    </lineage>
</organism>
<sequence>MTTVASAPAEPEAAAGNERQTPTFRQALAVAVTAGLGYGFDSYAVNIYGLVLPKIQETLHITSAQAGYIGSIFLVGYTIGTIGFGLASDRWGRKATLGASILLYGVTTALAGLTTNLAAFTGLRFLTGVGGAGELAVGAPYTAEVWPAKTRAIGVGGVIFSLFSLGYVLAATVALLLVPRFGWQSVFVVAIVPATLLFLARQGIVESHRHVEVQATLRRGAAKPKLRQLPVVRRRLVVGWLVYTANAIGYWGMTLFLTTYIVKKFHAAPTDAIRYALWFFLLQAVFVFVGTALADWIGRRPSAILGAAVEIISTVLGATSDSLAEYLPFGAVSIAALGWLWGVGDTYIAELFPTVLRGTGFGLAVGGGRVASIAAPAVVGWAIGQYGPQPPYLALGGLWALTVVGYLLGPETKGAELDDLAEAALPEEAAHAP</sequence>
<dbReference type="Pfam" id="PF07690">
    <property type="entry name" value="MFS_1"/>
    <property type="match status" value="1"/>
</dbReference>
<comment type="subcellular location">
    <subcellularLocation>
        <location evidence="1">Cell membrane</location>
        <topology evidence="1">Multi-pass membrane protein</topology>
    </subcellularLocation>
</comment>
<keyword evidence="8" id="KW-1185">Reference proteome</keyword>
<proteinExistence type="predicted"/>
<evidence type="ECO:0000256" key="3">
    <source>
        <dbReference type="ARBA" id="ARBA00022989"/>
    </source>
</evidence>
<feature type="transmembrane region" description="Helical" evidence="5">
    <location>
        <begin position="361"/>
        <end position="384"/>
    </location>
</feature>
<dbReference type="SUPFAM" id="SSF103473">
    <property type="entry name" value="MFS general substrate transporter"/>
    <property type="match status" value="1"/>
</dbReference>
<dbReference type="PROSITE" id="PS50850">
    <property type="entry name" value="MFS"/>
    <property type="match status" value="1"/>
</dbReference>
<dbReference type="OrthoDB" id="9787026at2"/>
<dbReference type="PANTHER" id="PTHR23508">
    <property type="entry name" value="CARBOXYLIC ACID TRANSPORTER PROTEIN HOMOLOG"/>
    <property type="match status" value="1"/>
</dbReference>
<dbReference type="Gene3D" id="1.20.1250.20">
    <property type="entry name" value="MFS general substrate transporter like domains"/>
    <property type="match status" value="2"/>
</dbReference>
<feature type="transmembrane region" description="Helical" evidence="5">
    <location>
        <begin position="155"/>
        <end position="177"/>
    </location>
</feature>
<feature type="transmembrane region" description="Helical" evidence="5">
    <location>
        <begin position="27"/>
        <end position="48"/>
    </location>
</feature>
<dbReference type="InterPro" id="IPR011701">
    <property type="entry name" value="MFS"/>
</dbReference>
<feature type="transmembrane region" description="Helical" evidence="5">
    <location>
        <begin position="275"/>
        <end position="296"/>
    </location>
</feature>
<evidence type="ECO:0000259" key="6">
    <source>
        <dbReference type="PROSITE" id="PS50850"/>
    </source>
</evidence>
<evidence type="ECO:0000313" key="7">
    <source>
        <dbReference type="EMBL" id="EFV14410.1"/>
    </source>
</evidence>
<evidence type="ECO:0000313" key="8">
    <source>
        <dbReference type="Proteomes" id="UP000004816"/>
    </source>
</evidence>
<feature type="transmembrane region" description="Helical" evidence="5">
    <location>
        <begin position="99"/>
        <end position="119"/>
    </location>
</feature>
<evidence type="ECO:0000256" key="2">
    <source>
        <dbReference type="ARBA" id="ARBA00022692"/>
    </source>
</evidence>
<evidence type="ECO:0000256" key="1">
    <source>
        <dbReference type="ARBA" id="ARBA00004651"/>
    </source>
</evidence>
<feature type="domain" description="Major facilitator superfamily (MFS) profile" evidence="6">
    <location>
        <begin position="27"/>
        <end position="413"/>
    </location>
</feature>
<dbReference type="AlphaFoldDB" id="E5XML4"/>
<reference evidence="7 8" key="1">
    <citation type="journal article" date="2011" name="Stand. Genomic Sci.">
        <title>High quality draft genome sequence of Segniliparus rugosus CDC 945(T)= (ATCC BAA-974(T)).</title>
        <authorList>
            <person name="Earl A.M."/>
            <person name="Desjardins C.A."/>
            <person name="Fitzgerald M.G."/>
            <person name="Arachchi H.M."/>
            <person name="Zeng Q."/>
            <person name="Mehta T."/>
            <person name="Griggs A."/>
            <person name="Birren B.W."/>
            <person name="Toney N.C."/>
            <person name="Carr J."/>
            <person name="Posey J."/>
            <person name="Butler W.R."/>
        </authorList>
    </citation>
    <scope>NUCLEOTIDE SEQUENCE [LARGE SCALE GENOMIC DNA]</scope>
    <source>
        <strain evidence="8">ATCC BAA-974 / DSM 45345 / CCUG 50838 / CIP 108380 / JCM 13579 / CDC 945</strain>
    </source>
</reference>
<dbReference type="Proteomes" id="UP000004816">
    <property type="component" value="Unassembled WGS sequence"/>
</dbReference>
<keyword evidence="3 5" id="KW-1133">Transmembrane helix</keyword>
<dbReference type="InterPro" id="IPR036259">
    <property type="entry name" value="MFS_trans_sf"/>
</dbReference>
<dbReference type="HOGENOM" id="CLU_001265_46_4_11"/>
<comment type="caution">
    <text evidence="7">The sequence shown here is derived from an EMBL/GenBank/DDBJ whole genome shotgun (WGS) entry which is preliminary data.</text>
</comment>
<dbReference type="eggNOG" id="COG2814">
    <property type="taxonomic scope" value="Bacteria"/>
</dbReference>
<dbReference type="GO" id="GO:0005886">
    <property type="term" value="C:plasma membrane"/>
    <property type="evidence" value="ECO:0007669"/>
    <property type="project" value="UniProtKB-SubCell"/>
</dbReference>
<dbReference type="EMBL" id="ACZI02000003">
    <property type="protein sequence ID" value="EFV14410.1"/>
    <property type="molecule type" value="Genomic_DNA"/>
</dbReference>
<feature type="transmembrane region" description="Helical" evidence="5">
    <location>
        <begin position="390"/>
        <end position="408"/>
    </location>
</feature>
<protein>
    <recommendedName>
        <fullName evidence="6">Major facilitator superfamily (MFS) profile domain-containing protein</fullName>
    </recommendedName>
</protein>
<feature type="transmembrane region" description="Helical" evidence="5">
    <location>
        <begin position="237"/>
        <end position="263"/>
    </location>
</feature>
<dbReference type="RefSeq" id="WP_007467937.1">
    <property type="nucleotide sequence ID" value="NZ_KI391954.1"/>
</dbReference>
<dbReference type="PANTHER" id="PTHR23508:SF10">
    <property type="entry name" value="CARBOXYLIC ACID TRANSPORTER PROTEIN HOMOLOG"/>
    <property type="match status" value="1"/>
</dbReference>
<keyword evidence="2 5" id="KW-0812">Transmembrane</keyword>
<keyword evidence="4 5" id="KW-0472">Membrane</keyword>
<evidence type="ECO:0000256" key="5">
    <source>
        <dbReference type="SAM" id="Phobius"/>
    </source>
</evidence>
<name>E5XML4_SEGRC</name>